<reference evidence="3" key="1">
    <citation type="submission" date="2017-02" db="EMBL/GenBank/DDBJ databases">
        <title>Comparative genomics and description of representatives of a novel lineage of planctomycetes thriving in anoxic sediments.</title>
        <authorList>
            <person name="Spring S."/>
            <person name="Bunk B."/>
            <person name="Sproer C."/>
        </authorList>
    </citation>
    <scope>NUCLEOTIDE SEQUENCE [LARGE SCALE GENOMIC DNA]</scope>
    <source>
        <strain evidence="3">ST-NAGAB-D1</strain>
    </source>
</reference>
<dbReference type="AlphaFoldDB" id="A0A1U9NQQ7"/>
<evidence type="ECO:0000256" key="1">
    <source>
        <dbReference type="SAM" id="Phobius"/>
    </source>
</evidence>
<proteinExistence type="predicted"/>
<keyword evidence="1" id="KW-0472">Membrane</keyword>
<sequence length="390" mass="44206">MSPSVPSEYVGRRHKIPRYPAVYPSEFKYDEWEGEWICGLHLIIAPILTIVLFVILGIVGTFSWGLLFLTFIGVEIVLGGITALAVVSSENEEKKKYYERHCNRLLKEASEAIDVNNGWYDYLTTYDILSEIEFVPRNSLTSFEIIGRRGAEIAVACQDYEYATAFYGLLIDVTDSERARTCLALLHQRINRETDSEASKTGLMKILAFITLIFLVLVIIGWAGWFFHQNKEAQPVGAENRQGQELLQNARGSLQRVSHELENNVEPSIARLDQDRKNLVLKLRGMGVRESEDIKGNYKGAVLAKELAEVVQYLDGLNEKKEAYLQSKFELGVLIRRLKRQEIALDAGLSQEEIKQVDISLRTIDARLSEIGENDPIEIETVLEQELVGH</sequence>
<accession>A0A1U9NQQ7</accession>
<feature type="transmembrane region" description="Helical" evidence="1">
    <location>
        <begin position="36"/>
        <end position="58"/>
    </location>
</feature>
<dbReference type="STRING" id="1936003.STSP2_03260"/>
<feature type="transmembrane region" description="Helical" evidence="1">
    <location>
        <begin position="206"/>
        <end position="227"/>
    </location>
</feature>
<protein>
    <submittedName>
        <fullName evidence="2">Uncharacterized protein</fullName>
    </submittedName>
</protein>
<keyword evidence="3" id="KW-1185">Reference proteome</keyword>
<dbReference type="EMBL" id="CP019791">
    <property type="protein sequence ID" value="AQT70058.1"/>
    <property type="molecule type" value="Genomic_DNA"/>
</dbReference>
<organism evidence="2 3">
    <name type="scientific">Anaerohalosphaera lusitana</name>
    <dbReference type="NCBI Taxonomy" id="1936003"/>
    <lineage>
        <taxon>Bacteria</taxon>
        <taxon>Pseudomonadati</taxon>
        <taxon>Planctomycetota</taxon>
        <taxon>Phycisphaerae</taxon>
        <taxon>Sedimentisphaerales</taxon>
        <taxon>Anaerohalosphaeraceae</taxon>
        <taxon>Anaerohalosphaera</taxon>
    </lineage>
</organism>
<dbReference type="Proteomes" id="UP000189674">
    <property type="component" value="Chromosome"/>
</dbReference>
<dbReference type="KEGG" id="alus:STSP2_03260"/>
<evidence type="ECO:0000313" key="2">
    <source>
        <dbReference type="EMBL" id="AQT70058.1"/>
    </source>
</evidence>
<gene>
    <name evidence="2" type="ORF">STSP2_03260</name>
</gene>
<keyword evidence="1" id="KW-0812">Transmembrane</keyword>
<keyword evidence="1" id="KW-1133">Transmembrane helix</keyword>
<evidence type="ECO:0000313" key="3">
    <source>
        <dbReference type="Proteomes" id="UP000189674"/>
    </source>
</evidence>
<feature type="transmembrane region" description="Helical" evidence="1">
    <location>
        <begin position="64"/>
        <end position="87"/>
    </location>
</feature>
<name>A0A1U9NQQ7_9BACT</name>
<dbReference type="RefSeq" id="WP_146663681.1">
    <property type="nucleotide sequence ID" value="NZ_CP019791.1"/>
</dbReference>